<evidence type="ECO:0000259" key="6">
    <source>
        <dbReference type="PROSITE" id="PS50893"/>
    </source>
</evidence>
<evidence type="ECO:0000256" key="5">
    <source>
        <dbReference type="ARBA" id="ARBA00022970"/>
    </source>
</evidence>
<dbReference type="AlphaFoldDB" id="A0A0F0LHI2"/>
<dbReference type="InterPro" id="IPR027417">
    <property type="entry name" value="P-loop_NTPase"/>
</dbReference>
<keyword evidence="2" id="KW-0813">Transport</keyword>
<feature type="domain" description="ABC transporter" evidence="6">
    <location>
        <begin position="3"/>
        <end position="220"/>
    </location>
</feature>
<protein>
    <submittedName>
        <fullName evidence="7">High-affinity branched-chain amino acid transport ATP-binding protein LivF</fullName>
    </submittedName>
</protein>
<evidence type="ECO:0000256" key="4">
    <source>
        <dbReference type="ARBA" id="ARBA00022840"/>
    </source>
</evidence>
<dbReference type="PATRIC" id="fig|582680.6.peg.3081"/>
<dbReference type="GO" id="GO:0015807">
    <property type="term" value="P:L-amino acid transport"/>
    <property type="evidence" value="ECO:0007669"/>
    <property type="project" value="TreeGrafter"/>
</dbReference>
<evidence type="ECO:0000313" key="8">
    <source>
        <dbReference type="Proteomes" id="UP000033740"/>
    </source>
</evidence>
<dbReference type="InterPro" id="IPR003439">
    <property type="entry name" value="ABC_transporter-like_ATP-bd"/>
</dbReference>
<accession>A0A0F0LHI2</accession>
<evidence type="ECO:0000256" key="3">
    <source>
        <dbReference type="ARBA" id="ARBA00022741"/>
    </source>
</evidence>
<organism evidence="7 8">
    <name type="scientific">Microbacterium azadirachtae</name>
    <dbReference type="NCBI Taxonomy" id="582680"/>
    <lineage>
        <taxon>Bacteria</taxon>
        <taxon>Bacillati</taxon>
        <taxon>Actinomycetota</taxon>
        <taxon>Actinomycetes</taxon>
        <taxon>Micrococcales</taxon>
        <taxon>Microbacteriaceae</taxon>
        <taxon>Microbacterium</taxon>
    </lineage>
</organism>
<comment type="caution">
    <text evidence="7">The sequence shown here is derived from an EMBL/GenBank/DDBJ whole genome shotgun (WGS) entry which is preliminary data.</text>
</comment>
<dbReference type="GO" id="GO:0005524">
    <property type="term" value="F:ATP binding"/>
    <property type="evidence" value="ECO:0007669"/>
    <property type="project" value="UniProtKB-KW"/>
</dbReference>
<evidence type="ECO:0000256" key="1">
    <source>
        <dbReference type="ARBA" id="ARBA00005417"/>
    </source>
</evidence>
<dbReference type="Proteomes" id="UP000033740">
    <property type="component" value="Unassembled WGS sequence"/>
</dbReference>
<dbReference type="RefSeq" id="WP_045273072.1">
    <property type="nucleotide sequence ID" value="NZ_JYIX01000038.1"/>
</dbReference>
<gene>
    <name evidence="7" type="primary">livF_4</name>
    <name evidence="7" type="ORF">RS86_03004</name>
</gene>
<dbReference type="InterPro" id="IPR003593">
    <property type="entry name" value="AAA+_ATPase"/>
</dbReference>
<comment type="similarity">
    <text evidence="1">Belongs to the ABC transporter superfamily.</text>
</comment>
<keyword evidence="8" id="KW-1185">Reference proteome</keyword>
<dbReference type="GO" id="GO:0016887">
    <property type="term" value="F:ATP hydrolysis activity"/>
    <property type="evidence" value="ECO:0007669"/>
    <property type="project" value="InterPro"/>
</dbReference>
<evidence type="ECO:0000256" key="2">
    <source>
        <dbReference type="ARBA" id="ARBA00022448"/>
    </source>
</evidence>
<dbReference type="SMART" id="SM00382">
    <property type="entry name" value="AAA"/>
    <property type="match status" value="1"/>
</dbReference>
<dbReference type="InterPro" id="IPR052156">
    <property type="entry name" value="BCAA_Transport_ATP-bd_LivF"/>
</dbReference>
<proteinExistence type="inferred from homology"/>
<reference evidence="7 8" key="1">
    <citation type="submission" date="2015-02" db="EMBL/GenBank/DDBJ databases">
        <title>Draft genome sequences of ten Microbacterium spp. with emphasis on heavy metal contaminated environments.</title>
        <authorList>
            <person name="Corretto E."/>
        </authorList>
    </citation>
    <scope>NUCLEOTIDE SEQUENCE [LARGE SCALE GENOMIC DNA]</scope>
    <source>
        <strain evidence="7 8">ARN176</strain>
    </source>
</reference>
<evidence type="ECO:0000313" key="7">
    <source>
        <dbReference type="EMBL" id="KJL31725.1"/>
    </source>
</evidence>
<dbReference type="Pfam" id="PF00005">
    <property type="entry name" value="ABC_tran"/>
    <property type="match status" value="1"/>
</dbReference>
<keyword evidence="3" id="KW-0547">Nucleotide-binding</keyword>
<keyword evidence="5" id="KW-0029">Amino-acid transport</keyword>
<sequence length="227" mass="23709">MVLHARGIAGGYDGVRIVDGVDLEVGAGEIVGLLGRNGMGKSTLLGALFGTVERLSGAVEVGGRSLTARSPDRSAAAGVAFLPEDRGVFPSLTVAENLRLARRGYRPAVDPLEVYPTLRERAVQPAGTLSGGQQQQLGIARAILAGSALVCIDELTHGLQPSMVTSTFAALRAVADSGVGVLFVDQNPDLVTASCDRVLVMEAGRIVLDRKVEDGVVEELRRLLVLS</sequence>
<dbReference type="Gene3D" id="3.40.50.300">
    <property type="entry name" value="P-loop containing nucleotide triphosphate hydrolases"/>
    <property type="match status" value="1"/>
</dbReference>
<dbReference type="STRING" id="582680.RS86_03004"/>
<keyword evidence="4 7" id="KW-0067">ATP-binding</keyword>
<dbReference type="PANTHER" id="PTHR43820:SF2">
    <property type="entry name" value="ABC TRANSPORTER ATP-BINDING PROTEIN"/>
    <property type="match status" value="1"/>
</dbReference>
<dbReference type="GO" id="GO:0015658">
    <property type="term" value="F:branched-chain amino acid transmembrane transporter activity"/>
    <property type="evidence" value="ECO:0007669"/>
    <property type="project" value="TreeGrafter"/>
</dbReference>
<dbReference type="EMBL" id="JYIX01000038">
    <property type="protein sequence ID" value="KJL31725.1"/>
    <property type="molecule type" value="Genomic_DNA"/>
</dbReference>
<name>A0A0F0LHI2_9MICO</name>
<dbReference type="PROSITE" id="PS50893">
    <property type="entry name" value="ABC_TRANSPORTER_2"/>
    <property type="match status" value="1"/>
</dbReference>
<dbReference type="SUPFAM" id="SSF52540">
    <property type="entry name" value="P-loop containing nucleoside triphosphate hydrolases"/>
    <property type="match status" value="1"/>
</dbReference>
<dbReference type="PANTHER" id="PTHR43820">
    <property type="entry name" value="HIGH-AFFINITY BRANCHED-CHAIN AMINO ACID TRANSPORT ATP-BINDING PROTEIN LIVF"/>
    <property type="match status" value="1"/>
</dbReference>